<sequence length="282" mass="32120">MKIKPVCFPCAMNFALRTMKFVGEENNTELMIKVARGIASIKPDKTPAHMGTIISRIIRVETGKNDPYLEEKRRENEIALQVYPLLKEYVRNSHDPLGAALKVSALGNAIDLGVSGEIHLDFEKLEEELHFEFKKDEKEIFRERLKEAESLLLIADNAGEIIFDRVLLEEITGLKRMVAVKSGPVINDITIKDVYGTGIENIAEIVETGSDSLGIIMEEVSEDFRRIFYDVDIVIAKGHANTETLVDIDREVFFLLRAKCDYVAEYMGVKKYDFIFERGRKR</sequence>
<feature type="domain" description="Damage-control phosphatase ARMT1-like metal-binding" evidence="1">
    <location>
        <begin position="5"/>
        <end position="273"/>
    </location>
</feature>
<dbReference type="EMBL" id="DQWE01000295">
    <property type="protein sequence ID" value="HDI83371.1"/>
    <property type="molecule type" value="Genomic_DNA"/>
</dbReference>
<dbReference type="AlphaFoldDB" id="A0A7C0ZD32"/>
<comment type="caution">
    <text evidence="2">The sequence shown here is derived from an EMBL/GenBank/DDBJ whole genome shotgun (WGS) entry which is preliminary data.</text>
</comment>
<dbReference type="Pfam" id="PF01937">
    <property type="entry name" value="ARMT1-like_dom"/>
    <property type="match status" value="1"/>
</dbReference>
<protein>
    <submittedName>
        <fullName evidence="2">DUF89 family protein</fullName>
    </submittedName>
</protein>
<evidence type="ECO:0000313" key="2">
    <source>
        <dbReference type="EMBL" id="HDI83371.1"/>
    </source>
</evidence>
<accession>A0A7C0ZD32</accession>
<dbReference type="InterPro" id="IPR036075">
    <property type="entry name" value="ARMT-1-like_metal-bd_sf"/>
</dbReference>
<dbReference type="PIRSF" id="PIRSF006593">
    <property type="entry name" value="UCP006593"/>
    <property type="match status" value="1"/>
</dbReference>
<proteinExistence type="predicted"/>
<dbReference type="SUPFAM" id="SSF111321">
    <property type="entry name" value="AF1104-like"/>
    <property type="match status" value="1"/>
</dbReference>
<dbReference type="InterPro" id="IPR014444">
    <property type="entry name" value="PH1575-like"/>
</dbReference>
<organism evidence="2">
    <name type="scientific">candidate division WOR-3 bacterium</name>
    <dbReference type="NCBI Taxonomy" id="2052148"/>
    <lineage>
        <taxon>Bacteria</taxon>
        <taxon>Bacteria division WOR-3</taxon>
    </lineage>
</organism>
<name>A0A7C0ZD32_UNCW3</name>
<reference evidence="2" key="1">
    <citation type="journal article" date="2020" name="mSystems">
        <title>Genome- and Community-Level Interaction Insights into Carbon Utilization and Element Cycling Functions of Hydrothermarchaeota in Hydrothermal Sediment.</title>
        <authorList>
            <person name="Zhou Z."/>
            <person name="Liu Y."/>
            <person name="Xu W."/>
            <person name="Pan J."/>
            <person name="Luo Z.H."/>
            <person name="Li M."/>
        </authorList>
    </citation>
    <scope>NUCLEOTIDE SEQUENCE [LARGE SCALE GENOMIC DNA]</scope>
    <source>
        <strain evidence="2">HyVt-102</strain>
    </source>
</reference>
<dbReference type="InterPro" id="IPR002791">
    <property type="entry name" value="ARMT1-like_metal-bd"/>
</dbReference>
<evidence type="ECO:0000259" key="1">
    <source>
        <dbReference type="Pfam" id="PF01937"/>
    </source>
</evidence>
<dbReference type="Proteomes" id="UP000885847">
    <property type="component" value="Unassembled WGS sequence"/>
</dbReference>
<dbReference type="Gene3D" id="3.40.50.10880">
    <property type="entry name" value="Uncharacterised protein PF01937, DUF89, domain 3"/>
    <property type="match status" value="1"/>
</dbReference>
<dbReference type="Gene3D" id="1.10.285.20">
    <property type="entry name" value="Uncharacterised protein PF01937, DUF89, domain 2"/>
    <property type="match status" value="1"/>
</dbReference>
<gene>
    <name evidence="2" type="ORF">ENF18_06225</name>
</gene>